<name>A0ABP5SK49_9ACTN</name>
<dbReference type="EMBL" id="BAAARV010000009">
    <property type="protein sequence ID" value="GAA2333081.1"/>
    <property type="molecule type" value="Genomic_DNA"/>
</dbReference>
<dbReference type="SUPFAM" id="SSF52540">
    <property type="entry name" value="P-loop containing nucleoside triphosphate hydrolases"/>
    <property type="match status" value="1"/>
</dbReference>
<dbReference type="PANTHER" id="PTHR43394:SF1">
    <property type="entry name" value="ATP-BINDING CASSETTE SUB-FAMILY B MEMBER 10, MITOCHONDRIAL"/>
    <property type="match status" value="1"/>
</dbReference>
<evidence type="ECO:0000313" key="2">
    <source>
        <dbReference type="EMBL" id="GAA2333081.1"/>
    </source>
</evidence>
<dbReference type="InterPro" id="IPR003439">
    <property type="entry name" value="ABC_transporter-like_ATP-bd"/>
</dbReference>
<dbReference type="PANTHER" id="PTHR43394">
    <property type="entry name" value="ATP-DEPENDENT PERMEASE MDL1, MITOCHONDRIAL"/>
    <property type="match status" value="1"/>
</dbReference>
<reference evidence="3" key="1">
    <citation type="journal article" date="2019" name="Int. J. Syst. Evol. Microbiol.">
        <title>The Global Catalogue of Microorganisms (GCM) 10K type strain sequencing project: providing services to taxonomists for standard genome sequencing and annotation.</title>
        <authorList>
            <consortium name="The Broad Institute Genomics Platform"/>
            <consortium name="The Broad Institute Genome Sequencing Center for Infectious Disease"/>
            <person name="Wu L."/>
            <person name="Ma J."/>
        </authorList>
    </citation>
    <scope>NUCLEOTIDE SEQUENCE [LARGE SCALE GENOMIC DNA]</scope>
    <source>
        <strain evidence="3">JCM 3272</strain>
    </source>
</reference>
<feature type="domain" description="ABC transporter" evidence="1">
    <location>
        <begin position="16"/>
        <end position="46"/>
    </location>
</feature>
<gene>
    <name evidence="2" type="ORF">GCM10010170_012230</name>
</gene>
<comment type="caution">
    <text evidence="2">The sequence shown here is derived from an EMBL/GenBank/DDBJ whole genome shotgun (WGS) entry which is preliminary data.</text>
</comment>
<dbReference type="Pfam" id="PF00005">
    <property type="entry name" value="ABC_tran"/>
    <property type="match status" value="1"/>
</dbReference>
<protein>
    <recommendedName>
        <fullName evidence="1">ABC transporter domain-containing protein</fullName>
    </recommendedName>
</protein>
<evidence type="ECO:0000313" key="3">
    <source>
        <dbReference type="Proteomes" id="UP001501444"/>
    </source>
</evidence>
<sequence>MLSRVYEATDDPAAGVVLSGGQWQRLAIARAVLRSCADLLILDEPSAGLDAAAEHLIHQSLRRLREGRSSLLISHRLNAVRAADRIVVLDGGVIAEQGGHDALMARDGGYQLRQAAARRS</sequence>
<dbReference type="Proteomes" id="UP001501444">
    <property type="component" value="Unassembled WGS sequence"/>
</dbReference>
<keyword evidence="3" id="KW-1185">Reference proteome</keyword>
<dbReference type="InterPro" id="IPR027417">
    <property type="entry name" value="P-loop_NTPase"/>
</dbReference>
<organism evidence="2 3">
    <name type="scientific">Dactylosporangium salmoneum</name>
    <dbReference type="NCBI Taxonomy" id="53361"/>
    <lineage>
        <taxon>Bacteria</taxon>
        <taxon>Bacillati</taxon>
        <taxon>Actinomycetota</taxon>
        <taxon>Actinomycetes</taxon>
        <taxon>Micromonosporales</taxon>
        <taxon>Micromonosporaceae</taxon>
        <taxon>Dactylosporangium</taxon>
    </lineage>
</organism>
<evidence type="ECO:0000259" key="1">
    <source>
        <dbReference type="Pfam" id="PF00005"/>
    </source>
</evidence>
<dbReference type="RefSeq" id="WP_344611239.1">
    <property type="nucleotide sequence ID" value="NZ_BAAARV010000009.1"/>
</dbReference>
<dbReference type="Gene3D" id="3.40.50.300">
    <property type="entry name" value="P-loop containing nucleotide triphosphate hydrolases"/>
    <property type="match status" value="1"/>
</dbReference>
<proteinExistence type="predicted"/>
<accession>A0ABP5SK49</accession>
<dbReference type="InterPro" id="IPR039421">
    <property type="entry name" value="Type_1_exporter"/>
</dbReference>